<evidence type="ECO:0000313" key="9">
    <source>
        <dbReference type="EMBL" id="GAA2242763.1"/>
    </source>
</evidence>
<accession>A0ABN3DVU6</accession>
<sequence>MAGSRIDGEPGGQTALPAKKQSAVAPTAPSTVGVLQSERSKVVRVYRRLLPERSRAAIAGMVPYELRTQVIHRLSRSLSVQQKVATVHGGLLAKRHPALFESGRVTLIQVGRARKIVSLRPDAAPLQARNDNLTLVRTALAEAGIDCFAVRGFQETSATVAVSRADRPAAHRALAALCATVPGYVSVMPTDRPTVPTRSEPGFEKHTWSTVAQAEVIRMTWFHADPGTTYVMGHEYGCDIEFWAPEDGELVAPRRNRITERVPAWHETVPAPVGMFTRLEAWDRPENPVPTRPEFARALPEDIRFPIDVVYTWVDGNDPAWQRRRAEADGSARDLNPEAANDARYMSRDELRYSLRSLHLNAPWVRTVYLVTDDQTPPWLDTSNPRIKVLSHREIFRDKDVLPTFNSHAIESQLHHIEGLSEQFLYFNDDVFLGRPISPQLFFHSNGLSKFFPSVAAVPLGTTPSLLDSPVSAAAKNNRRLIEEDFGSTLVQKMQHVPHALRREVLSEIEEHFKELHQATSEAKFRSPSDLSVASSLHHYYGYHSARAVPSELKYAYLDLMHQSTSRRLARILAARDLDVFCINDTVSDRKDLANQLELLQPFLNAYFPQPSPFEKR</sequence>
<evidence type="ECO:0000256" key="4">
    <source>
        <dbReference type="SAM" id="MobiDB-lite"/>
    </source>
</evidence>
<keyword evidence="3" id="KW-0270">Exopolysaccharide synthesis</keyword>
<dbReference type="PANTHER" id="PTHR24045:SF0">
    <property type="entry name" value="N-ACETYLGLUCOSAMINE-1-PHOSPHOTRANSFERASE SUBUNITS ALPHA_BETA"/>
    <property type="match status" value="1"/>
</dbReference>
<evidence type="ECO:0000259" key="8">
    <source>
        <dbReference type="Pfam" id="PF17103"/>
    </source>
</evidence>
<evidence type="ECO:0000256" key="1">
    <source>
        <dbReference type="ARBA" id="ARBA00007583"/>
    </source>
</evidence>
<keyword evidence="2" id="KW-0808">Transferase</keyword>
<feature type="domain" description="Stealth protein CR1 conserved region 1" evidence="6">
    <location>
        <begin position="305"/>
        <end position="331"/>
    </location>
</feature>
<keyword evidence="10" id="KW-1185">Reference proteome</keyword>
<feature type="domain" description="Stealth protein CR2 conserved region 2" evidence="5">
    <location>
        <begin position="344"/>
        <end position="450"/>
    </location>
</feature>
<evidence type="ECO:0000259" key="6">
    <source>
        <dbReference type="Pfam" id="PF17101"/>
    </source>
</evidence>
<evidence type="ECO:0000256" key="2">
    <source>
        <dbReference type="ARBA" id="ARBA00022679"/>
    </source>
</evidence>
<evidence type="ECO:0000313" key="10">
    <source>
        <dbReference type="Proteomes" id="UP001500305"/>
    </source>
</evidence>
<dbReference type="Pfam" id="PF11380">
    <property type="entry name" value="Stealth_CR2"/>
    <property type="match status" value="1"/>
</dbReference>
<feature type="domain" description="Stealth protein CR3 conserved region 3" evidence="7">
    <location>
        <begin position="495"/>
        <end position="543"/>
    </location>
</feature>
<dbReference type="PANTHER" id="PTHR24045">
    <property type="match status" value="1"/>
</dbReference>
<dbReference type="Pfam" id="PF17102">
    <property type="entry name" value="Stealth_CR3"/>
    <property type="match status" value="1"/>
</dbReference>
<dbReference type="InterPro" id="IPR031357">
    <property type="entry name" value="Stealth_CR3"/>
</dbReference>
<dbReference type="EMBL" id="BAAATR010000009">
    <property type="protein sequence ID" value="GAA2242763.1"/>
    <property type="molecule type" value="Genomic_DNA"/>
</dbReference>
<dbReference type="Proteomes" id="UP001500305">
    <property type="component" value="Unassembled WGS sequence"/>
</dbReference>
<feature type="domain" description="Stealth protein CR4 conserved region 4" evidence="8">
    <location>
        <begin position="571"/>
        <end position="616"/>
    </location>
</feature>
<gene>
    <name evidence="9" type="ORF">GCM10010430_25450</name>
</gene>
<dbReference type="Pfam" id="PF17101">
    <property type="entry name" value="Stealth_CR1"/>
    <property type="match status" value="1"/>
</dbReference>
<name>A0ABN3DVU6_9ACTN</name>
<organism evidence="9 10">
    <name type="scientific">Kitasatospora cystarginea</name>
    <dbReference type="NCBI Taxonomy" id="58350"/>
    <lineage>
        <taxon>Bacteria</taxon>
        <taxon>Bacillati</taxon>
        <taxon>Actinomycetota</taxon>
        <taxon>Actinomycetes</taxon>
        <taxon>Kitasatosporales</taxon>
        <taxon>Streptomycetaceae</taxon>
        <taxon>Kitasatospora</taxon>
    </lineage>
</organism>
<comment type="caution">
    <text evidence="9">The sequence shown here is derived from an EMBL/GenBank/DDBJ whole genome shotgun (WGS) entry which is preliminary data.</text>
</comment>
<dbReference type="InterPro" id="IPR047141">
    <property type="entry name" value="Stealth"/>
</dbReference>
<dbReference type="Pfam" id="PF17103">
    <property type="entry name" value="Stealth_CR4"/>
    <property type="match status" value="1"/>
</dbReference>
<dbReference type="InterPro" id="IPR031358">
    <property type="entry name" value="Stealth_CR1"/>
</dbReference>
<evidence type="ECO:0000259" key="7">
    <source>
        <dbReference type="Pfam" id="PF17102"/>
    </source>
</evidence>
<dbReference type="InterPro" id="IPR031356">
    <property type="entry name" value="Stealth_CR4"/>
</dbReference>
<proteinExistence type="inferred from homology"/>
<reference evidence="9 10" key="1">
    <citation type="journal article" date="2019" name="Int. J. Syst. Evol. Microbiol.">
        <title>The Global Catalogue of Microorganisms (GCM) 10K type strain sequencing project: providing services to taxonomists for standard genome sequencing and annotation.</title>
        <authorList>
            <consortium name="The Broad Institute Genomics Platform"/>
            <consortium name="The Broad Institute Genome Sequencing Center for Infectious Disease"/>
            <person name="Wu L."/>
            <person name="Ma J."/>
        </authorList>
    </citation>
    <scope>NUCLEOTIDE SEQUENCE [LARGE SCALE GENOMIC DNA]</scope>
    <source>
        <strain evidence="9 10">JCM 7356</strain>
    </source>
</reference>
<comment type="similarity">
    <text evidence="1">Belongs to the stealth family.</text>
</comment>
<protein>
    <submittedName>
        <fullName evidence="9">Stealth family protein</fullName>
    </submittedName>
</protein>
<dbReference type="InterPro" id="IPR021520">
    <property type="entry name" value="Stealth_CR2"/>
</dbReference>
<dbReference type="RefSeq" id="WP_344636425.1">
    <property type="nucleotide sequence ID" value="NZ_BAAATR010000009.1"/>
</dbReference>
<evidence type="ECO:0000256" key="3">
    <source>
        <dbReference type="ARBA" id="ARBA00023169"/>
    </source>
</evidence>
<feature type="region of interest" description="Disordered" evidence="4">
    <location>
        <begin position="1"/>
        <end position="23"/>
    </location>
</feature>
<evidence type="ECO:0000259" key="5">
    <source>
        <dbReference type="Pfam" id="PF11380"/>
    </source>
</evidence>